<dbReference type="AlphaFoldDB" id="A0A086BJJ1"/>
<accession>A0A086BJJ1</accession>
<dbReference type="eggNOG" id="ENOG50314XG">
    <property type="taxonomic scope" value="Bacteria"/>
</dbReference>
<proteinExistence type="predicted"/>
<dbReference type="InterPro" id="IPR058074">
    <property type="entry name" value="Bacteriocin-like"/>
</dbReference>
<dbReference type="Proteomes" id="UP000028709">
    <property type="component" value="Unassembled WGS sequence"/>
</dbReference>
<evidence type="ECO:0000313" key="1">
    <source>
        <dbReference type="EMBL" id="KFF29105.1"/>
    </source>
</evidence>
<dbReference type="NCBIfam" id="NF047798">
    <property type="entry name" value="leader_Chryseo"/>
    <property type="match status" value="1"/>
</dbReference>
<comment type="caution">
    <text evidence="1">The sequence shown here is derived from an EMBL/GenBank/DDBJ whole genome shotgun (WGS) entry which is preliminary data.</text>
</comment>
<organism evidence="1 2">
    <name type="scientific">Chryseobacterium piperi</name>
    <dbReference type="NCBI Taxonomy" id="558152"/>
    <lineage>
        <taxon>Bacteria</taxon>
        <taxon>Pseudomonadati</taxon>
        <taxon>Bacteroidota</taxon>
        <taxon>Flavobacteriia</taxon>
        <taxon>Flavobacteriales</taxon>
        <taxon>Weeksellaceae</taxon>
        <taxon>Chryseobacterium group</taxon>
        <taxon>Chryseobacterium</taxon>
    </lineage>
</organism>
<evidence type="ECO:0008006" key="3">
    <source>
        <dbReference type="Google" id="ProtNLM"/>
    </source>
</evidence>
<protein>
    <recommendedName>
        <fullName evidence="3">Bacteriocin</fullName>
    </recommendedName>
</protein>
<dbReference type="EMBL" id="JPRJ01000009">
    <property type="protein sequence ID" value="KFF29105.1"/>
    <property type="molecule type" value="Genomic_DNA"/>
</dbReference>
<reference evidence="1 2" key="1">
    <citation type="submission" date="2014-07" db="EMBL/GenBank/DDBJ databases">
        <title>Genome of Chryseobacterium piperi CTM.</title>
        <authorList>
            <person name="Pipes S.E."/>
            <person name="Stropko S.J."/>
            <person name="Newman J.D."/>
        </authorList>
    </citation>
    <scope>NUCLEOTIDE SEQUENCE [LARGE SCALE GENOMIC DNA]</scope>
    <source>
        <strain evidence="1 2">CTM</strain>
    </source>
</reference>
<evidence type="ECO:0000313" key="2">
    <source>
        <dbReference type="Proteomes" id="UP000028709"/>
    </source>
</evidence>
<name>A0A086BJJ1_9FLAO</name>
<gene>
    <name evidence="1" type="ORF">IQ37_07190</name>
</gene>
<sequence length="61" mass="6811">MKFLLISNITKPIIMKNLKKINRQEMKTIKGAINCMGGQLCLINGKWECRPYDGCGGGNQP</sequence>
<keyword evidence="2" id="KW-1185">Reference proteome</keyword>